<proteinExistence type="predicted"/>
<organism evidence="1 2">
    <name type="scientific">Ameca splendens</name>
    <dbReference type="NCBI Taxonomy" id="208324"/>
    <lineage>
        <taxon>Eukaryota</taxon>
        <taxon>Metazoa</taxon>
        <taxon>Chordata</taxon>
        <taxon>Craniata</taxon>
        <taxon>Vertebrata</taxon>
        <taxon>Euteleostomi</taxon>
        <taxon>Actinopterygii</taxon>
        <taxon>Neopterygii</taxon>
        <taxon>Teleostei</taxon>
        <taxon>Neoteleostei</taxon>
        <taxon>Acanthomorphata</taxon>
        <taxon>Ovalentaria</taxon>
        <taxon>Atherinomorphae</taxon>
        <taxon>Cyprinodontiformes</taxon>
        <taxon>Goodeidae</taxon>
        <taxon>Ameca</taxon>
    </lineage>
</organism>
<reference evidence="1 2" key="1">
    <citation type="submission" date="2021-06" db="EMBL/GenBank/DDBJ databases">
        <authorList>
            <person name="Palmer J.M."/>
        </authorList>
    </citation>
    <scope>NUCLEOTIDE SEQUENCE [LARGE SCALE GENOMIC DNA]</scope>
    <source>
        <strain evidence="1 2">AS_MEX2019</strain>
        <tissue evidence="1">Muscle</tissue>
    </source>
</reference>
<evidence type="ECO:0000313" key="1">
    <source>
        <dbReference type="EMBL" id="MEQ2311308.1"/>
    </source>
</evidence>
<protein>
    <submittedName>
        <fullName evidence="1">Uncharacterized protein</fullName>
    </submittedName>
</protein>
<accession>A0ABV0ZYH2</accession>
<keyword evidence="2" id="KW-1185">Reference proteome</keyword>
<dbReference type="Proteomes" id="UP001469553">
    <property type="component" value="Unassembled WGS sequence"/>
</dbReference>
<gene>
    <name evidence="1" type="ORF">AMECASPLE_018494</name>
</gene>
<comment type="caution">
    <text evidence="1">The sequence shown here is derived from an EMBL/GenBank/DDBJ whole genome shotgun (WGS) entry which is preliminary data.</text>
</comment>
<evidence type="ECO:0000313" key="2">
    <source>
        <dbReference type="Proteomes" id="UP001469553"/>
    </source>
</evidence>
<dbReference type="EMBL" id="JAHRIP010076677">
    <property type="protein sequence ID" value="MEQ2311308.1"/>
    <property type="molecule type" value="Genomic_DNA"/>
</dbReference>
<sequence length="105" mass="11848">MFTEGAEDIRVAVVNSNHWPGVLPGREKKLRKRDRAKSTKNKQQYDWHITTGLTSMCLRGHFVPAKSLSLRVYSLRAARPVSLQAALKAFTLIMALLCFSAPHKK</sequence>
<name>A0ABV0ZYH2_9TELE</name>